<sequence length="884" mass="98475">MENPAILLRRLNPYCARAMEGAASLCQTRAHAEILPEHWLLKLLEQGEGDLTVLARHYEWDMDGIWQDLLGWLDRQPRSVRHRPQLSDDIQTLMQQAWLLASLNGEEHIRSVHLLMALVEKPKLARCDGLWPLLTLAQSQLERLRPLLDAQSDERPEMQREAELAQSHGGEVEFVGRPAGVEMEEGELNPALQNALDKFTLDVTAKAKEGKIDPVFGRDTEIRQMVDILSRRRKNNPILVGEPGVGKTALVEGLALRIAEGNVPESLKTVTLRTLDLGLLQAGAGVKGEFEQRLKNVIDAVQQSPVPVLLFIDEAHTIIGAGNQAGGADAANLLKPALARGELRTIAATTWSEYKQYFERDAALERRFQMVKVDEPDDDTACLMLRGLKSRYAEHHNVHITDDAVRAAVTLSRRYLTGRQLPDKAVDLLDTAAARVRMCLDTVPEQLTCIRSQITSLEMEKQALLEDIAVGNQSHGDRLTVIEQEENALIVALDELETQYGQELKLTEQLLESRQDISRQSETRMLQQELNGIQHSNPLLSVDVDVRTVANVIADWTGVPLSSLTKDEQTELLTLENEIGKRVVGQDVALEAIARRLRAAKTGLTSENGPLGVFLLVGPSGVGKTETALALADVMYGGEKSLITINLSEYQEPHTVSQLKGSPPGYVGYGQGGILTEAVRKRPYSVVLLDEVEKAHRDVMNLFYQVFDRGFMRDGEGREIDFRNTVILMTSNLGSDHLMQLLDENPEATEADLHELLRPILRDHFQPALLARFQTVIYRPLAEAAMRTIVEMKLSQVSKRLHRHYGLTTQIDESLYDALTTACLLPDTGARNVDSLLNQQILPVLSQQLLTHMAAKQKPASLRLGWDDEEGIGLEFEWNQGGNV</sequence>
<dbReference type="RefSeq" id="WP_047749249.1">
    <property type="nucleotide sequence ID" value="NZ_CABGKT010000001.1"/>
</dbReference>
<gene>
    <name evidence="8" type="primary">tssH</name>
    <name evidence="9" type="ORF">AN696_0201145</name>
    <name evidence="8" type="ORF">QAA55_017265</name>
</gene>
<dbReference type="InterPro" id="IPR027417">
    <property type="entry name" value="P-loop_NTPase"/>
</dbReference>
<name>A0AAQ1BIY1_ENTAS</name>
<keyword evidence="3" id="KW-0547">Nucleotide-binding</keyword>
<dbReference type="Pfam" id="PF02861">
    <property type="entry name" value="Clp_N"/>
    <property type="match status" value="1"/>
</dbReference>
<dbReference type="FunFam" id="3.40.50.300:FF:000025">
    <property type="entry name" value="ATP-dependent Clp protease subunit"/>
    <property type="match status" value="1"/>
</dbReference>
<dbReference type="PANTHER" id="PTHR11638:SF181">
    <property type="entry name" value="ATPASE SUBUNIT OF ATP-DEPENDENT PROTEASE"/>
    <property type="match status" value="1"/>
</dbReference>
<dbReference type="InterPro" id="IPR041546">
    <property type="entry name" value="ClpA/ClpB_AAA_lid"/>
</dbReference>
<dbReference type="InterPro" id="IPR019489">
    <property type="entry name" value="Clp_ATPase_C"/>
</dbReference>
<evidence type="ECO:0000256" key="6">
    <source>
        <dbReference type="PROSITE-ProRule" id="PRU01251"/>
    </source>
</evidence>
<reference evidence="8" key="4">
    <citation type="submission" date="2024-01" db="EMBL/GenBank/DDBJ databases">
        <authorList>
            <person name="Macesic N."/>
        </authorList>
    </citation>
    <scope>NUCLEOTIDE SEQUENCE</scope>
    <source>
        <strain evidence="8">CPO239</strain>
    </source>
</reference>
<dbReference type="SMART" id="SM01086">
    <property type="entry name" value="ClpB_D2-small"/>
    <property type="match status" value="1"/>
</dbReference>
<evidence type="ECO:0000256" key="1">
    <source>
        <dbReference type="ARBA" id="ARBA00008675"/>
    </source>
</evidence>
<dbReference type="PRINTS" id="PR00300">
    <property type="entry name" value="CLPPROTEASEA"/>
</dbReference>
<accession>A0AAQ1BIY1</accession>
<dbReference type="Proteomes" id="UP001175344">
    <property type="component" value="Unassembled WGS sequence"/>
</dbReference>
<dbReference type="SUPFAM" id="SSF52540">
    <property type="entry name" value="P-loop containing nucleoside triphosphate hydrolases"/>
    <property type="match status" value="2"/>
</dbReference>
<dbReference type="FunFam" id="3.40.50.300:FF:000010">
    <property type="entry name" value="Chaperone clpB 1, putative"/>
    <property type="match status" value="1"/>
</dbReference>
<dbReference type="GO" id="GO:0034605">
    <property type="term" value="P:cellular response to heat"/>
    <property type="evidence" value="ECO:0007669"/>
    <property type="project" value="TreeGrafter"/>
</dbReference>
<dbReference type="InterPro" id="IPR003593">
    <property type="entry name" value="AAA+_ATPase"/>
</dbReference>
<evidence type="ECO:0000256" key="3">
    <source>
        <dbReference type="ARBA" id="ARBA00022741"/>
    </source>
</evidence>
<dbReference type="InterPro" id="IPR018368">
    <property type="entry name" value="ClpA/B_CS1"/>
</dbReference>
<comment type="caution">
    <text evidence="9">The sequence shown here is derived from an EMBL/GenBank/DDBJ whole genome shotgun (WGS) entry which is preliminary data.</text>
</comment>
<reference evidence="8" key="3">
    <citation type="journal article" date="2023" name="Nat. Commun.">
        <title>Genomic dissection of endemic carbapenem resistance reveals metallo-beta-lactamase dissemination through clonal, plasmid and integron transfer.</title>
        <authorList>
            <person name="Macesic N."/>
            <person name="Hawkey J."/>
            <person name="Vezina B."/>
            <person name="Wisniewski J.A."/>
            <person name="Cottingham H."/>
            <person name="Blakeway L.V."/>
            <person name="Harshegyi T."/>
            <person name="Pragastis K."/>
            <person name="Badoordeen G.Z."/>
            <person name="Dennison A."/>
            <person name="Spelman D.W."/>
            <person name="Jenney A.W.J."/>
            <person name="Peleg A.Y."/>
        </authorList>
    </citation>
    <scope>NUCLEOTIDE SEQUENCE</scope>
    <source>
        <strain evidence="8">CPO239</strain>
    </source>
</reference>
<dbReference type="EMBL" id="JARTQQ020000001">
    <property type="protein sequence ID" value="MEC5730156.1"/>
    <property type="molecule type" value="Genomic_DNA"/>
</dbReference>
<dbReference type="InterPro" id="IPR050130">
    <property type="entry name" value="ClpA_ClpB"/>
</dbReference>
<dbReference type="CDD" id="cd00009">
    <property type="entry name" value="AAA"/>
    <property type="match status" value="1"/>
</dbReference>
<dbReference type="EMBL" id="LJEY02000112">
    <property type="protein sequence ID" value="OEH16841.1"/>
    <property type="molecule type" value="Genomic_DNA"/>
</dbReference>
<dbReference type="NCBIfam" id="TIGR03345">
    <property type="entry name" value="VI_ClpV1"/>
    <property type="match status" value="1"/>
</dbReference>
<reference evidence="9 10" key="1">
    <citation type="submission" date="2016-04" db="EMBL/GenBank/DDBJ databases">
        <authorList>
            <person name="Osei Sekyere J."/>
            <person name="Sivertsen A."/>
            <person name="Pedersen A.T."/>
            <person name="Sundsfjord A."/>
        </authorList>
    </citation>
    <scope>NUCLEOTIDE SEQUENCE [LARGE SCALE GENOMIC DNA]</scope>
    <source>
        <strain evidence="9 10">ST435:939705067</strain>
    </source>
</reference>
<reference evidence="9" key="2">
    <citation type="journal article" date="2017" name="PLoS ONE">
        <title>Genomic and phenotypic characterisation of fluoroquinolone resistance mechanisms in Enterobacteriaceae in Durban, South Africa.</title>
        <authorList>
            <person name="Osei Sekyere J."/>
            <person name="Amoako D.G."/>
        </authorList>
    </citation>
    <scope>NUCLEOTIDE SEQUENCE</scope>
    <source>
        <strain evidence="9">ST435:939705067</strain>
    </source>
</reference>
<keyword evidence="2 6" id="KW-0677">Repeat</keyword>
<evidence type="ECO:0000313" key="9">
    <source>
        <dbReference type="EMBL" id="OEH16841.1"/>
    </source>
</evidence>
<keyword evidence="5" id="KW-0143">Chaperone</keyword>
<dbReference type="Pfam" id="PF00004">
    <property type="entry name" value="AAA"/>
    <property type="match status" value="1"/>
</dbReference>
<evidence type="ECO:0000313" key="11">
    <source>
        <dbReference type="Proteomes" id="UP001175344"/>
    </source>
</evidence>
<dbReference type="CDD" id="cd19499">
    <property type="entry name" value="RecA-like_ClpB_Hsp104-like"/>
    <property type="match status" value="1"/>
</dbReference>
<dbReference type="InterPro" id="IPR003959">
    <property type="entry name" value="ATPase_AAA_core"/>
</dbReference>
<keyword evidence="4" id="KW-0067">ATP-binding</keyword>
<dbReference type="InterPro" id="IPR017729">
    <property type="entry name" value="ATPase_T6SS_ClpV1"/>
</dbReference>
<dbReference type="InterPro" id="IPR001270">
    <property type="entry name" value="ClpA/B"/>
</dbReference>
<dbReference type="SUPFAM" id="SSF81923">
    <property type="entry name" value="Double Clp-N motif"/>
    <property type="match status" value="1"/>
</dbReference>
<dbReference type="Proteomes" id="UP000050495">
    <property type="component" value="Unassembled WGS sequence"/>
</dbReference>
<keyword evidence="11" id="KW-1185">Reference proteome</keyword>
<dbReference type="InterPro" id="IPR036628">
    <property type="entry name" value="Clp_N_dom_sf"/>
</dbReference>
<dbReference type="InterPro" id="IPR004176">
    <property type="entry name" value="Clp_R_N"/>
</dbReference>
<dbReference type="PROSITE" id="PS00870">
    <property type="entry name" value="CLPAB_1"/>
    <property type="match status" value="1"/>
</dbReference>
<comment type="similarity">
    <text evidence="1">Belongs to the ClpA/ClpB family.</text>
</comment>
<dbReference type="Gene3D" id="1.10.8.60">
    <property type="match status" value="1"/>
</dbReference>
<dbReference type="GO" id="GO:0005524">
    <property type="term" value="F:ATP binding"/>
    <property type="evidence" value="ECO:0007669"/>
    <property type="project" value="UniProtKB-KW"/>
</dbReference>
<evidence type="ECO:0000256" key="2">
    <source>
        <dbReference type="ARBA" id="ARBA00022737"/>
    </source>
</evidence>
<evidence type="ECO:0000259" key="7">
    <source>
        <dbReference type="PROSITE" id="PS51903"/>
    </source>
</evidence>
<dbReference type="PROSITE" id="PS51903">
    <property type="entry name" value="CLP_R"/>
    <property type="match status" value="1"/>
</dbReference>
<dbReference type="Gene3D" id="1.10.1780.10">
    <property type="entry name" value="Clp, N-terminal domain"/>
    <property type="match status" value="1"/>
</dbReference>
<dbReference type="Pfam" id="PF10431">
    <property type="entry name" value="ClpB_D2-small"/>
    <property type="match status" value="1"/>
</dbReference>
<dbReference type="AlphaFoldDB" id="A0AAQ1BIY1"/>
<dbReference type="Gene3D" id="3.40.50.300">
    <property type="entry name" value="P-loop containing nucleotide triphosphate hydrolases"/>
    <property type="match status" value="3"/>
</dbReference>
<evidence type="ECO:0000256" key="4">
    <source>
        <dbReference type="ARBA" id="ARBA00022840"/>
    </source>
</evidence>
<dbReference type="Pfam" id="PF17871">
    <property type="entry name" value="AAA_lid_9"/>
    <property type="match status" value="1"/>
</dbReference>
<dbReference type="PANTHER" id="PTHR11638">
    <property type="entry name" value="ATP-DEPENDENT CLP PROTEASE"/>
    <property type="match status" value="1"/>
</dbReference>
<evidence type="ECO:0000256" key="5">
    <source>
        <dbReference type="ARBA" id="ARBA00023186"/>
    </source>
</evidence>
<evidence type="ECO:0000313" key="8">
    <source>
        <dbReference type="EMBL" id="MEC5730156.1"/>
    </source>
</evidence>
<protein>
    <submittedName>
        <fullName evidence="9">ClpV1 family T6SS ATPase</fullName>
    </submittedName>
    <submittedName>
        <fullName evidence="8">Type VI secretion system ATPase TssH</fullName>
    </submittedName>
</protein>
<evidence type="ECO:0000313" key="10">
    <source>
        <dbReference type="Proteomes" id="UP000050495"/>
    </source>
</evidence>
<dbReference type="GO" id="GO:0005737">
    <property type="term" value="C:cytoplasm"/>
    <property type="evidence" value="ECO:0007669"/>
    <property type="project" value="TreeGrafter"/>
</dbReference>
<organism evidence="9 10">
    <name type="scientific">Enterobacter asburiae</name>
    <dbReference type="NCBI Taxonomy" id="61645"/>
    <lineage>
        <taxon>Bacteria</taxon>
        <taxon>Pseudomonadati</taxon>
        <taxon>Pseudomonadota</taxon>
        <taxon>Gammaproteobacteria</taxon>
        <taxon>Enterobacterales</taxon>
        <taxon>Enterobacteriaceae</taxon>
        <taxon>Enterobacter</taxon>
        <taxon>Enterobacter cloacae complex</taxon>
    </lineage>
</organism>
<proteinExistence type="inferred from homology"/>
<dbReference type="SMART" id="SM00382">
    <property type="entry name" value="AAA"/>
    <property type="match status" value="2"/>
</dbReference>
<dbReference type="GO" id="GO:0016887">
    <property type="term" value="F:ATP hydrolysis activity"/>
    <property type="evidence" value="ECO:0007669"/>
    <property type="project" value="InterPro"/>
</dbReference>
<dbReference type="Pfam" id="PF07724">
    <property type="entry name" value="AAA_2"/>
    <property type="match status" value="1"/>
</dbReference>
<feature type="domain" description="Clp R" evidence="7">
    <location>
        <begin position="8"/>
        <end position="157"/>
    </location>
</feature>